<gene>
    <name evidence="18" type="ORF">NT6N_36440</name>
</gene>
<comment type="cofactor">
    <cofactor evidence="1">
        <name>Mg(2+)</name>
        <dbReference type="ChEBI" id="CHEBI:18420"/>
    </cofactor>
</comment>
<comment type="similarity">
    <text evidence="2">Belongs to the Nudix hydrolase family.</text>
</comment>
<evidence type="ECO:0000256" key="13">
    <source>
        <dbReference type="ARBA" id="ARBA00040794"/>
    </source>
</evidence>
<dbReference type="PANTHER" id="PTHR47707">
    <property type="entry name" value="8-OXO-DGTP DIPHOSPHATASE"/>
    <property type="match status" value="1"/>
</dbReference>
<dbReference type="PROSITE" id="PS00893">
    <property type="entry name" value="NUDIX_BOX"/>
    <property type="match status" value="1"/>
</dbReference>
<keyword evidence="9" id="KW-0234">DNA repair</keyword>
<evidence type="ECO:0000256" key="7">
    <source>
        <dbReference type="ARBA" id="ARBA00022801"/>
    </source>
</evidence>
<evidence type="ECO:0000256" key="9">
    <source>
        <dbReference type="ARBA" id="ARBA00023204"/>
    </source>
</evidence>
<dbReference type="PROSITE" id="PS51462">
    <property type="entry name" value="NUDIX"/>
    <property type="match status" value="1"/>
</dbReference>
<dbReference type="EC" id="3.6.1.55" evidence="12"/>
<dbReference type="KEGG" id="osu:NT6N_36440"/>
<comment type="catalytic activity">
    <reaction evidence="11">
        <text>8-oxo-GTP + H2O = 8-oxo-GMP + diphosphate + H(+)</text>
        <dbReference type="Rhea" id="RHEA:67616"/>
        <dbReference type="ChEBI" id="CHEBI:15377"/>
        <dbReference type="ChEBI" id="CHEBI:15378"/>
        <dbReference type="ChEBI" id="CHEBI:33019"/>
        <dbReference type="ChEBI" id="CHEBI:143553"/>
        <dbReference type="ChEBI" id="CHEBI:145694"/>
    </reaction>
</comment>
<evidence type="ECO:0000256" key="10">
    <source>
        <dbReference type="ARBA" id="ARBA00035861"/>
    </source>
</evidence>
<keyword evidence="8" id="KW-0460">Magnesium</keyword>
<dbReference type="GO" id="GO:0006281">
    <property type="term" value="P:DNA repair"/>
    <property type="evidence" value="ECO:0007669"/>
    <property type="project" value="UniProtKB-KW"/>
</dbReference>
<evidence type="ECO:0000256" key="6">
    <source>
        <dbReference type="ARBA" id="ARBA00022763"/>
    </source>
</evidence>
<dbReference type="InterPro" id="IPR029119">
    <property type="entry name" value="MutY_C"/>
</dbReference>
<evidence type="ECO:0000256" key="8">
    <source>
        <dbReference type="ARBA" id="ARBA00022842"/>
    </source>
</evidence>
<evidence type="ECO:0000256" key="1">
    <source>
        <dbReference type="ARBA" id="ARBA00001946"/>
    </source>
</evidence>
<name>A0AAT9FRH4_9BACT</name>
<dbReference type="GO" id="GO:0006260">
    <property type="term" value="P:DNA replication"/>
    <property type="evidence" value="ECO:0007669"/>
    <property type="project" value="UniProtKB-KW"/>
</dbReference>
<keyword evidence="5" id="KW-0479">Metal-binding</keyword>
<organism evidence="18">
    <name type="scientific">Oceaniferula spumae</name>
    <dbReference type="NCBI Taxonomy" id="2979115"/>
    <lineage>
        <taxon>Bacteria</taxon>
        <taxon>Pseudomonadati</taxon>
        <taxon>Verrucomicrobiota</taxon>
        <taxon>Verrucomicrobiia</taxon>
        <taxon>Verrucomicrobiales</taxon>
        <taxon>Verrucomicrobiaceae</taxon>
        <taxon>Oceaniferula</taxon>
    </lineage>
</organism>
<dbReference type="InterPro" id="IPR020084">
    <property type="entry name" value="NUDIX_hydrolase_CS"/>
</dbReference>
<keyword evidence="7 18" id="KW-0378">Hydrolase</keyword>
<keyword evidence="4" id="KW-0235">DNA replication</keyword>
<dbReference type="SUPFAM" id="SSF55811">
    <property type="entry name" value="Nudix"/>
    <property type="match status" value="1"/>
</dbReference>
<dbReference type="CDD" id="cd03425">
    <property type="entry name" value="NUDIX_MutT_NudA_like"/>
    <property type="match status" value="1"/>
</dbReference>
<evidence type="ECO:0000313" key="18">
    <source>
        <dbReference type="EMBL" id="BDS08604.1"/>
    </source>
</evidence>
<reference evidence="18" key="1">
    <citation type="submission" date="2024-07" db="EMBL/GenBank/DDBJ databases">
        <title>Complete genome sequence of Verrucomicrobiaceae bacterium NT6N.</title>
        <authorList>
            <person name="Huang C."/>
            <person name="Takami H."/>
            <person name="Hamasaki K."/>
        </authorList>
    </citation>
    <scope>NUCLEOTIDE SEQUENCE</scope>
    <source>
        <strain evidence="18">NT6N</strain>
    </source>
</reference>
<dbReference type="InterPro" id="IPR020476">
    <property type="entry name" value="Nudix_hydrolase"/>
</dbReference>
<keyword evidence="6" id="KW-0227">DNA damage</keyword>
<accession>A0AAT9FRH4</accession>
<evidence type="ECO:0000256" key="2">
    <source>
        <dbReference type="ARBA" id="ARBA00005582"/>
    </source>
</evidence>
<evidence type="ECO:0000256" key="3">
    <source>
        <dbReference type="ARBA" id="ARBA00022457"/>
    </source>
</evidence>
<dbReference type="AlphaFoldDB" id="A0AAT9FRH4"/>
<evidence type="ECO:0000256" key="12">
    <source>
        <dbReference type="ARBA" id="ARBA00038905"/>
    </source>
</evidence>
<dbReference type="Pfam" id="PF14815">
    <property type="entry name" value="NUDIX_4"/>
    <property type="match status" value="1"/>
</dbReference>
<dbReference type="GO" id="GO:0044716">
    <property type="term" value="F:8-oxo-GDP phosphatase activity"/>
    <property type="evidence" value="ECO:0007669"/>
    <property type="project" value="TreeGrafter"/>
</dbReference>
<dbReference type="GO" id="GO:0044715">
    <property type="term" value="F:8-oxo-dGDP phosphatase activity"/>
    <property type="evidence" value="ECO:0007669"/>
    <property type="project" value="TreeGrafter"/>
</dbReference>
<evidence type="ECO:0000256" key="11">
    <source>
        <dbReference type="ARBA" id="ARBA00036904"/>
    </source>
</evidence>
<proteinExistence type="inferred from homology"/>
<dbReference type="GO" id="GO:0046872">
    <property type="term" value="F:metal ion binding"/>
    <property type="evidence" value="ECO:0007669"/>
    <property type="project" value="UniProtKB-KW"/>
</dbReference>
<dbReference type="PRINTS" id="PR00502">
    <property type="entry name" value="NUDIXFAMILY"/>
</dbReference>
<dbReference type="GO" id="GO:0008413">
    <property type="term" value="F:8-oxo-7,8-dihydroguanosine triphosphate pyrophosphatase activity"/>
    <property type="evidence" value="ECO:0007669"/>
    <property type="project" value="TreeGrafter"/>
</dbReference>
<dbReference type="EMBL" id="AP026866">
    <property type="protein sequence ID" value="BDS08604.1"/>
    <property type="molecule type" value="Genomic_DNA"/>
</dbReference>
<protein>
    <recommendedName>
        <fullName evidence="13">8-oxo-dGTP diphosphatase</fullName>
        <ecNumber evidence="12">3.6.1.55</ecNumber>
    </recommendedName>
    <alternativeName>
        <fullName evidence="16">7,8-dihydro-8-oxoguanine-triphosphatase</fullName>
    </alternativeName>
    <alternativeName>
        <fullName evidence="15">Mutator protein MutT</fullName>
    </alternativeName>
    <alternativeName>
        <fullName evidence="14">dGTP pyrophosphohydrolase</fullName>
    </alternativeName>
</protein>
<dbReference type="GO" id="GO:0035539">
    <property type="term" value="F:8-oxo-7,8-dihydrodeoxyguanosine triphosphate pyrophosphatase activity"/>
    <property type="evidence" value="ECO:0007669"/>
    <property type="project" value="UniProtKB-EC"/>
</dbReference>
<dbReference type="InterPro" id="IPR015797">
    <property type="entry name" value="NUDIX_hydrolase-like_dom_sf"/>
</dbReference>
<evidence type="ECO:0000256" key="5">
    <source>
        <dbReference type="ARBA" id="ARBA00022723"/>
    </source>
</evidence>
<dbReference type="PANTHER" id="PTHR47707:SF1">
    <property type="entry name" value="NUDIX HYDROLASE FAMILY PROTEIN"/>
    <property type="match status" value="1"/>
</dbReference>
<evidence type="ECO:0000259" key="17">
    <source>
        <dbReference type="PROSITE" id="PS51462"/>
    </source>
</evidence>
<feature type="domain" description="Nudix hydrolase" evidence="17">
    <location>
        <begin position="1"/>
        <end position="124"/>
    </location>
</feature>
<dbReference type="InterPro" id="IPR047127">
    <property type="entry name" value="MutT-like"/>
</dbReference>
<dbReference type="Gene3D" id="3.90.79.10">
    <property type="entry name" value="Nucleoside Triphosphate Pyrophosphohydrolase"/>
    <property type="match status" value="1"/>
</dbReference>
<evidence type="ECO:0000256" key="16">
    <source>
        <dbReference type="ARBA" id="ARBA00042798"/>
    </source>
</evidence>
<dbReference type="InterPro" id="IPR000086">
    <property type="entry name" value="NUDIX_hydrolase_dom"/>
</dbReference>
<keyword evidence="3" id="KW-0515">Mutator protein</keyword>
<comment type="catalytic activity">
    <reaction evidence="10">
        <text>8-oxo-dGTP + H2O = 8-oxo-dGMP + diphosphate + H(+)</text>
        <dbReference type="Rhea" id="RHEA:31575"/>
        <dbReference type="ChEBI" id="CHEBI:15377"/>
        <dbReference type="ChEBI" id="CHEBI:15378"/>
        <dbReference type="ChEBI" id="CHEBI:33019"/>
        <dbReference type="ChEBI" id="CHEBI:63224"/>
        <dbReference type="ChEBI" id="CHEBI:77896"/>
        <dbReference type="EC" id="3.6.1.55"/>
    </reaction>
</comment>
<sequence length="126" mass="14162">MINVVCAVLENAEGKVLACKRPEGKALAGKWEFPGGKVELNEEARDALHREIAEELGCSVRVGDSLTSVEHHYPSFSIRLMPFRCELVAGTPEPREHTELRWVKKKDLPSLDWAEADVPIWQELIS</sequence>
<evidence type="ECO:0000256" key="14">
    <source>
        <dbReference type="ARBA" id="ARBA00041592"/>
    </source>
</evidence>
<evidence type="ECO:0000256" key="15">
    <source>
        <dbReference type="ARBA" id="ARBA00041979"/>
    </source>
</evidence>
<evidence type="ECO:0000256" key="4">
    <source>
        <dbReference type="ARBA" id="ARBA00022705"/>
    </source>
</evidence>